<proteinExistence type="inferred from homology"/>
<dbReference type="InterPro" id="IPR027304">
    <property type="entry name" value="Trigger_fact/SurA_dom_sf"/>
</dbReference>
<dbReference type="Pfam" id="PF13624">
    <property type="entry name" value="SurA_N_3"/>
    <property type="match status" value="1"/>
</dbReference>
<keyword evidence="7" id="KW-0143">Chaperone</keyword>
<evidence type="ECO:0000256" key="2">
    <source>
        <dbReference type="ARBA" id="ARBA00022475"/>
    </source>
</evidence>
<evidence type="ECO:0000256" key="5">
    <source>
        <dbReference type="ARBA" id="ARBA00022989"/>
    </source>
</evidence>
<dbReference type="RefSeq" id="WP_140588825.1">
    <property type="nucleotide sequence ID" value="NZ_VFRR01000016.1"/>
</dbReference>
<keyword evidence="4 12" id="KW-0812">Transmembrane</keyword>
<evidence type="ECO:0000313" key="14">
    <source>
        <dbReference type="EMBL" id="TPE51305.1"/>
    </source>
</evidence>
<comment type="caution">
    <text evidence="14">The sequence shown here is derived from an EMBL/GenBank/DDBJ whole genome shotgun (WGS) entry which is preliminary data.</text>
</comment>
<evidence type="ECO:0000256" key="1">
    <source>
        <dbReference type="ARBA" id="ARBA00004382"/>
    </source>
</evidence>
<name>A0A501WSH0_9GAMM</name>
<evidence type="ECO:0000259" key="13">
    <source>
        <dbReference type="PROSITE" id="PS50198"/>
    </source>
</evidence>
<keyword evidence="15" id="KW-1185">Reference proteome</keyword>
<keyword evidence="3" id="KW-0997">Cell inner membrane</keyword>
<dbReference type="PANTHER" id="PTHR47529:SF1">
    <property type="entry name" value="PERIPLASMIC CHAPERONE PPID"/>
    <property type="match status" value="1"/>
</dbReference>
<evidence type="ECO:0000256" key="11">
    <source>
        <dbReference type="PROSITE-ProRule" id="PRU00278"/>
    </source>
</evidence>
<dbReference type="EMBL" id="VFRR01000016">
    <property type="protein sequence ID" value="TPE51305.1"/>
    <property type="molecule type" value="Genomic_DNA"/>
</dbReference>
<protein>
    <recommendedName>
        <fullName evidence="9">Periplasmic chaperone PpiD</fullName>
    </recommendedName>
    <alternativeName>
        <fullName evidence="10">Periplasmic folding chaperone</fullName>
    </alternativeName>
</protein>
<dbReference type="PROSITE" id="PS50198">
    <property type="entry name" value="PPIC_PPIASE_2"/>
    <property type="match status" value="1"/>
</dbReference>
<evidence type="ECO:0000256" key="3">
    <source>
        <dbReference type="ARBA" id="ARBA00022519"/>
    </source>
</evidence>
<dbReference type="SUPFAM" id="SSF54534">
    <property type="entry name" value="FKBP-like"/>
    <property type="match status" value="1"/>
</dbReference>
<dbReference type="GO" id="GO:0003755">
    <property type="term" value="F:peptidyl-prolyl cis-trans isomerase activity"/>
    <property type="evidence" value="ECO:0007669"/>
    <property type="project" value="UniProtKB-KW"/>
</dbReference>
<dbReference type="SUPFAM" id="SSF109998">
    <property type="entry name" value="Triger factor/SurA peptide-binding domain-like"/>
    <property type="match status" value="1"/>
</dbReference>
<evidence type="ECO:0000256" key="6">
    <source>
        <dbReference type="ARBA" id="ARBA00023136"/>
    </source>
</evidence>
<dbReference type="PROSITE" id="PS01096">
    <property type="entry name" value="PPIC_PPIASE_1"/>
    <property type="match status" value="1"/>
</dbReference>
<dbReference type="PANTHER" id="PTHR47529">
    <property type="entry name" value="PEPTIDYL-PROLYL CIS-TRANS ISOMERASE D"/>
    <property type="match status" value="1"/>
</dbReference>
<evidence type="ECO:0000256" key="7">
    <source>
        <dbReference type="ARBA" id="ARBA00023186"/>
    </source>
</evidence>
<dbReference type="Gene3D" id="3.10.50.40">
    <property type="match status" value="1"/>
</dbReference>
<comment type="similarity">
    <text evidence="8">Belongs to the PpiD chaperone family.</text>
</comment>
<keyword evidence="5 12" id="KW-1133">Transmembrane helix</keyword>
<evidence type="ECO:0000256" key="10">
    <source>
        <dbReference type="ARBA" id="ARBA00042775"/>
    </source>
</evidence>
<evidence type="ECO:0000256" key="9">
    <source>
        <dbReference type="ARBA" id="ARBA00040743"/>
    </source>
</evidence>
<keyword evidence="11" id="KW-0697">Rotamase</keyword>
<dbReference type="InterPro" id="IPR000297">
    <property type="entry name" value="PPIase_PpiC"/>
</dbReference>
<keyword evidence="6 12" id="KW-0472">Membrane</keyword>
<dbReference type="OrthoDB" id="9812372at2"/>
<keyword evidence="11 14" id="KW-0413">Isomerase</keyword>
<dbReference type="GO" id="GO:0005886">
    <property type="term" value="C:plasma membrane"/>
    <property type="evidence" value="ECO:0007669"/>
    <property type="project" value="UniProtKB-SubCell"/>
</dbReference>
<comment type="subcellular location">
    <subcellularLocation>
        <location evidence="1">Cell inner membrane</location>
        <topology evidence="1">Single-pass type II membrane protein</topology>
        <orientation evidence="1">Periplasmic side</orientation>
    </subcellularLocation>
</comment>
<evidence type="ECO:0000256" key="4">
    <source>
        <dbReference type="ARBA" id="ARBA00022692"/>
    </source>
</evidence>
<dbReference type="Gene3D" id="1.10.4030.10">
    <property type="entry name" value="Porin chaperone SurA, peptide-binding domain"/>
    <property type="match status" value="1"/>
</dbReference>
<evidence type="ECO:0000256" key="8">
    <source>
        <dbReference type="ARBA" id="ARBA00038408"/>
    </source>
</evidence>
<gene>
    <name evidence="14" type="ORF">FJM67_09700</name>
</gene>
<keyword evidence="2" id="KW-1003">Cell membrane</keyword>
<accession>A0A501WSH0</accession>
<reference evidence="14 15" key="1">
    <citation type="submission" date="2019-06" db="EMBL/GenBank/DDBJ databases">
        <title>A novel bacterium of genus Marinomonas, isolated from coastal sand.</title>
        <authorList>
            <person name="Huang H."/>
            <person name="Mo K."/>
            <person name="Hu Y."/>
        </authorList>
    </citation>
    <scope>NUCLEOTIDE SEQUENCE [LARGE SCALE GENOMIC DNA]</scope>
    <source>
        <strain evidence="14 15">HB171799</strain>
    </source>
</reference>
<evidence type="ECO:0000313" key="15">
    <source>
        <dbReference type="Proteomes" id="UP000315901"/>
    </source>
</evidence>
<feature type="transmembrane region" description="Helical" evidence="12">
    <location>
        <begin position="12"/>
        <end position="30"/>
    </location>
</feature>
<dbReference type="AlphaFoldDB" id="A0A501WSH0"/>
<evidence type="ECO:0000256" key="12">
    <source>
        <dbReference type="SAM" id="Phobius"/>
    </source>
</evidence>
<dbReference type="InterPro" id="IPR046357">
    <property type="entry name" value="PPIase_dom_sf"/>
</dbReference>
<sequence length="608" mass="66824">MLQDIRDKSQGIIVKVIVGFIVVTFALFGVDALVTSFNSSDTVAEVDGTEITRTQLLQAAETQRRQLISMMGSQLDPALLEENQLQLRALEELIQRTLLTNQANDLALGVSDAQVDQYLLQAEQFQTDGQFDQAKYLNFIRTLGYTPLAFKNRVKQDVLVQQLRNAVAASEFVLPSQIKQVVDLQNQQRSYEYARFILADTAEQVAVSDADLEEYFQANQDQFIRPEQVKLNYVIITADDLAGRVEVSQAELNEAYAAAIADYETEERLASHILIDTSSRTDADAQQLVAEIEQKLSQGEVFADLAETYSDDIGSKEAGGDLGYVTKGLMVPEFEQALFAMSEGEVRQVKTEYGYHLVQLREIHATQAPTLDEMTEELTAQVRADKAVKLLLDEHENITDLAYASDRLEALANEYGVGVSTTDYFGRDGGRSEVTSSAAVIAAAFSGPVLEDGHNSDLIELADDKVVVVRVAEHQPQAVQDFEQAREAVTAAVVQQKARDLIESQAQQLLAGGSDAAFTSVEAASRGQDEITALAFSMPYPVDGPTTAIKTTANGDVVALRLLDVIQPETEADADREEIYNNYLAQAMTSLLLEAQQQALESQAEIIR</sequence>
<dbReference type="Proteomes" id="UP000315901">
    <property type="component" value="Unassembled WGS sequence"/>
</dbReference>
<feature type="domain" description="PpiC" evidence="13">
    <location>
        <begin position="265"/>
        <end position="362"/>
    </location>
</feature>
<dbReference type="InterPro" id="IPR023058">
    <property type="entry name" value="PPIase_PpiC_CS"/>
</dbReference>
<dbReference type="InterPro" id="IPR052029">
    <property type="entry name" value="PpiD_chaperone"/>
</dbReference>
<dbReference type="Pfam" id="PF13616">
    <property type="entry name" value="Rotamase_3"/>
    <property type="match status" value="1"/>
</dbReference>
<organism evidence="14 15">
    <name type="scientific">Maribrevibacterium harenarium</name>
    <dbReference type="NCBI Taxonomy" id="2589817"/>
    <lineage>
        <taxon>Bacteria</taxon>
        <taxon>Pseudomonadati</taxon>
        <taxon>Pseudomonadota</taxon>
        <taxon>Gammaproteobacteria</taxon>
        <taxon>Oceanospirillales</taxon>
        <taxon>Oceanospirillaceae</taxon>
        <taxon>Maribrevibacterium</taxon>
    </lineage>
</organism>